<keyword evidence="2" id="KW-0804">Transcription</keyword>
<dbReference type="PANTHER" id="PTHR15052:SF2">
    <property type="entry name" value="GENERAL TRANSCRIPTION FACTOR 3C POLYPEPTIDE 2"/>
    <property type="match status" value="1"/>
</dbReference>
<dbReference type="Gene3D" id="2.130.10.10">
    <property type="entry name" value="YVTN repeat-like/Quinoprotein amine dehydrogenase"/>
    <property type="match status" value="1"/>
</dbReference>
<evidence type="ECO:0000256" key="3">
    <source>
        <dbReference type="ARBA" id="ARBA00023242"/>
    </source>
</evidence>
<dbReference type="AlphaFoldDB" id="A0A0D8XBM4"/>
<keyword evidence="4" id="KW-0862">Zinc</keyword>
<evidence type="ECO:0000256" key="5">
    <source>
        <dbReference type="SAM" id="MobiDB-lite"/>
    </source>
</evidence>
<dbReference type="OrthoDB" id="3535323at2759"/>
<dbReference type="InterPro" id="IPR052416">
    <property type="entry name" value="GTF3C_component"/>
</dbReference>
<dbReference type="GO" id="GO:0008270">
    <property type="term" value="F:zinc ion binding"/>
    <property type="evidence" value="ECO:0007669"/>
    <property type="project" value="UniProtKB-KW"/>
</dbReference>
<gene>
    <name evidence="7" type="ORF">DICVIV_12031</name>
</gene>
<evidence type="ECO:0000313" key="8">
    <source>
        <dbReference type="Proteomes" id="UP000053766"/>
    </source>
</evidence>
<feature type="domain" description="C2H2-type" evidence="6">
    <location>
        <begin position="219"/>
        <end position="247"/>
    </location>
</feature>
<keyword evidence="8" id="KW-1185">Reference proteome</keyword>
<feature type="region of interest" description="Disordered" evidence="5">
    <location>
        <begin position="1"/>
        <end position="32"/>
    </location>
</feature>
<dbReference type="EMBL" id="KN716727">
    <property type="protein sequence ID" value="KJH41983.1"/>
    <property type="molecule type" value="Genomic_DNA"/>
</dbReference>
<evidence type="ECO:0000256" key="2">
    <source>
        <dbReference type="ARBA" id="ARBA00023163"/>
    </source>
</evidence>
<keyword evidence="4" id="KW-0863">Zinc-finger</keyword>
<organism evidence="7 8">
    <name type="scientific">Dictyocaulus viviparus</name>
    <name type="common">Bovine lungworm</name>
    <dbReference type="NCBI Taxonomy" id="29172"/>
    <lineage>
        <taxon>Eukaryota</taxon>
        <taxon>Metazoa</taxon>
        <taxon>Ecdysozoa</taxon>
        <taxon>Nematoda</taxon>
        <taxon>Chromadorea</taxon>
        <taxon>Rhabditida</taxon>
        <taxon>Rhabditina</taxon>
        <taxon>Rhabditomorpha</taxon>
        <taxon>Strongyloidea</taxon>
        <taxon>Metastrongylidae</taxon>
        <taxon>Dictyocaulus</taxon>
    </lineage>
</organism>
<evidence type="ECO:0000259" key="6">
    <source>
        <dbReference type="PROSITE" id="PS50157"/>
    </source>
</evidence>
<evidence type="ECO:0000313" key="7">
    <source>
        <dbReference type="EMBL" id="KJH41983.1"/>
    </source>
</evidence>
<evidence type="ECO:0000256" key="1">
    <source>
        <dbReference type="ARBA" id="ARBA00004123"/>
    </source>
</evidence>
<accession>A0A0D8XBM4</accession>
<name>A0A0D8XBM4_DICVI</name>
<evidence type="ECO:0000256" key="4">
    <source>
        <dbReference type="PROSITE-ProRule" id="PRU00042"/>
    </source>
</evidence>
<keyword evidence="3" id="KW-0539">Nucleus</keyword>
<reference evidence="8" key="2">
    <citation type="journal article" date="2016" name="Sci. Rep.">
        <title>Dictyocaulus viviparus genome, variome and transcriptome elucidate lungworm biology and support future intervention.</title>
        <authorList>
            <person name="McNulty S.N."/>
            <person name="Strube C."/>
            <person name="Rosa B.A."/>
            <person name="Martin J.C."/>
            <person name="Tyagi R."/>
            <person name="Choi Y.J."/>
            <person name="Wang Q."/>
            <person name="Hallsworth Pepin K."/>
            <person name="Zhang X."/>
            <person name="Ozersky P."/>
            <person name="Wilson R.K."/>
            <person name="Sternberg P.W."/>
            <person name="Gasser R.B."/>
            <person name="Mitreva M."/>
        </authorList>
    </citation>
    <scope>NUCLEOTIDE SEQUENCE [LARGE SCALE GENOMIC DNA]</scope>
    <source>
        <strain evidence="8">HannoverDv2000</strain>
    </source>
</reference>
<dbReference type="Proteomes" id="UP000053766">
    <property type="component" value="Unassembled WGS sequence"/>
</dbReference>
<dbReference type="PROSITE" id="PS50157">
    <property type="entry name" value="ZINC_FINGER_C2H2_2"/>
    <property type="match status" value="1"/>
</dbReference>
<sequence length="967" mass="107010">MGKTRTPISSPSSSEGKRESEQNCGEDGSTANTVSVIGSSGSITDDDCLRTYANLTSLKEFNSALPTNFQERIITGAFHANGGTLPCFKCQKSLTTACGLIAHIKKCRKPVIERLKLPKFMLVKNASKARRSKSFLKKQPNKTVAVPSLEKLKAEPSTWLHLDEDEKFGVLKTYFPDKVICFSVTSGSNEDGRVDQFRLLDKKTRARYVREGMALNLQLPCLECGRSFTHQYGLIYHIDRCNVGDEKAPWKCPRCACQLTRALSHEHRKKCCYMERGHQPSGSTSTPSLVEELCDVNLKSGKSIIKETSEKAAINGAPKLIKNVSAEEAVNDVSDQKQTFLAPKRRRVGGCKVSVSAGVIPENSTRASITEDGKIRFKFRKADTKGNFVGLAGYSRYLGQVRKSLEQWKKEVAALPYCSPLLEIQPSLWSTTFDTSLLLFSKKESIGFRIFETNKLVDEMNIPESCHRLPALKAVGLENGGETMTVAYCGGPINAIRVAPNSTPNDEEVVAVVTYPCERTLIGNDMRNSEGFVQFWLHSNSEQKSNINTWFILKSNYGLVFDVQWLDRPRSTSHETLIGFIALSTAQGVILIYRLDTTSVPITCDNTQNFPVVDPSPAIVLQQQKVLYDKSGNEISNSYPPPIHAIAWSAKDNAQYIVGVNAAGAAIIWDLQRSLDAPHVLLDPTWSSPVTAAVFINGFEVALSFRERLVRVYDVRSYECSLEENTVRTAGSRVSSQTRLFSGFFAFQSEYFASGDVPTNGVCFICTEAKSHGYFVLPLANRHELMTWDVAASCTNAVVASCGVDGRLLLSANGRLVTFGSTMDYGFSVLRSSLTISRRRVCESEAESLKKLPIKSESLEGTSELTENRKDSPRACPSYTTHEETVQHLWLDISLKPDAQIRRTRLDYSALDLRIESLNCVTTNNLPRAVVFTGGQAGLMFIRPCVIDASQTPVDVDKLFTTKSEPL</sequence>
<protein>
    <submittedName>
        <fullName evidence="7">Zinc finger, C2H2 type</fullName>
    </submittedName>
</protein>
<dbReference type="InterPro" id="IPR013087">
    <property type="entry name" value="Znf_C2H2_type"/>
</dbReference>
<dbReference type="SUPFAM" id="SSF50978">
    <property type="entry name" value="WD40 repeat-like"/>
    <property type="match status" value="1"/>
</dbReference>
<reference evidence="7 8" key="1">
    <citation type="submission" date="2013-11" db="EMBL/GenBank/DDBJ databases">
        <title>Draft genome of the bovine lungworm Dictyocaulus viviparus.</title>
        <authorList>
            <person name="Mitreva M."/>
        </authorList>
    </citation>
    <scope>NUCLEOTIDE SEQUENCE [LARGE SCALE GENOMIC DNA]</scope>
    <source>
        <strain evidence="7 8">HannoverDv2000</strain>
    </source>
</reference>
<comment type="subcellular location">
    <subcellularLocation>
        <location evidence="1">Nucleus</location>
    </subcellularLocation>
</comment>
<proteinExistence type="predicted"/>
<dbReference type="PANTHER" id="PTHR15052">
    <property type="entry name" value="RNA POLYMERASE III TRANSCRIPTION INITIATION FACTOR COMPLEX SUBUNIT"/>
    <property type="match status" value="1"/>
</dbReference>
<dbReference type="GO" id="GO:0005634">
    <property type="term" value="C:nucleus"/>
    <property type="evidence" value="ECO:0007669"/>
    <property type="project" value="UniProtKB-SubCell"/>
</dbReference>
<dbReference type="GO" id="GO:0000127">
    <property type="term" value="C:transcription factor TFIIIC complex"/>
    <property type="evidence" value="ECO:0007669"/>
    <property type="project" value="TreeGrafter"/>
</dbReference>
<dbReference type="GO" id="GO:0006383">
    <property type="term" value="P:transcription by RNA polymerase III"/>
    <property type="evidence" value="ECO:0007669"/>
    <property type="project" value="TreeGrafter"/>
</dbReference>
<dbReference type="InterPro" id="IPR036322">
    <property type="entry name" value="WD40_repeat_dom_sf"/>
</dbReference>
<keyword evidence="4" id="KW-0479">Metal-binding</keyword>
<dbReference type="InterPro" id="IPR015943">
    <property type="entry name" value="WD40/YVTN_repeat-like_dom_sf"/>
</dbReference>